<protein>
    <submittedName>
        <fullName evidence="2">Uncharacterized protein</fullName>
    </submittedName>
</protein>
<organism evidence="2 3">
    <name type="scientific">Multifurca ochricompacta</name>
    <dbReference type="NCBI Taxonomy" id="376703"/>
    <lineage>
        <taxon>Eukaryota</taxon>
        <taxon>Fungi</taxon>
        <taxon>Dikarya</taxon>
        <taxon>Basidiomycota</taxon>
        <taxon>Agaricomycotina</taxon>
        <taxon>Agaricomycetes</taxon>
        <taxon>Russulales</taxon>
        <taxon>Russulaceae</taxon>
        <taxon>Multifurca</taxon>
    </lineage>
</organism>
<feature type="region of interest" description="Disordered" evidence="1">
    <location>
        <begin position="78"/>
        <end position="105"/>
    </location>
</feature>
<evidence type="ECO:0000313" key="2">
    <source>
        <dbReference type="EMBL" id="KAI0298777.1"/>
    </source>
</evidence>
<name>A0AAD4M2E5_9AGAM</name>
<dbReference type="Proteomes" id="UP001203297">
    <property type="component" value="Unassembled WGS sequence"/>
</dbReference>
<proteinExistence type="predicted"/>
<evidence type="ECO:0000313" key="3">
    <source>
        <dbReference type="Proteomes" id="UP001203297"/>
    </source>
</evidence>
<sequence length="256" mass="28674">MARRMGGGSMTRTRSFFFGNCTPSQTPPHYDSSWPTIPAGHMIYDSVYPSFRSAQKKPADVVERLYTPRCHPTETTIKKKRKREAERKVNSRDTCSRSRNPSTSGKVLASSALCVASHRICSFFCVRLDDVVEFFTELSCDVAKRSSYSYSRYYIAHHQQSSFRGSASCPCLERRPEVVERLRVMPVACSSITTPLTLSSFFPFSLSLLVEYHGYLRVPSQQLQGGTCQDFFGMGNPRTEDWGGNEGVASALAKLA</sequence>
<comment type="caution">
    <text evidence="2">The sequence shown here is derived from an EMBL/GenBank/DDBJ whole genome shotgun (WGS) entry which is preliminary data.</text>
</comment>
<accession>A0AAD4M2E5</accession>
<reference evidence="2" key="1">
    <citation type="journal article" date="2022" name="New Phytol.">
        <title>Evolutionary transition to the ectomycorrhizal habit in the genomes of a hyperdiverse lineage of mushroom-forming fungi.</title>
        <authorList>
            <person name="Looney B."/>
            <person name="Miyauchi S."/>
            <person name="Morin E."/>
            <person name="Drula E."/>
            <person name="Courty P.E."/>
            <person name="Kohler A."/>
            <person name="Kuo A."/>
            <person name="LaButti K."/>
            <person name="Pangilinan J."/>
            <person name="Lipzen A."/>
            <person name="Riley R."/>
            <person name="Andreopoulos W."/>
            <person name="He G."/>
            <person name="Johnson J."/>
            <person name="Nolan M."/>
            <person name="Tritt A."/>
            <person name="Barry K.W."/>
            <person name="Grigoriev I.V."/>
            <person name="Nagy L.G."/>
            <person name="Hibbett D."/>
            <person name="Henrissat B."/>
            <person name="Matheny P.B."/>
            <person name="Labbe J."/>
            <person name="Martin F.M."/>
        </authorList>
    </citation>
    <scope>NUCLEOTIDE SEQUENCE</scope>
    <source>
        <strain evidence="2">BPL690</strain>
    </source>
</reference>
<dbReference type="AlphaFoldDB" id="A0AAD4M2E5"/>
<evidence type="ECO:0000256" key="1">
    <source>
        <dbReference type="SAM" id="MobiDB-lite"/>
    </source>
</evidence>
<keyword evidence="3" id="KW-1185">Reference proteome</keyword>
<feature type="compositionally biased region" description="Basic and acidic residues" evidence="1">
    <location>
        <begin position="83"/>
        <end position="96"/>
    </location>
</feature>
<gene>
    <name evidence="2" type="ORF">B0F90DRAFT_1730972</name>
</gene>
<dbReference type="EMBL" id="WTXG01000026">
    <property type="protein sequence ID" value="KAI0298777.1"/>
    <property type="molecule type" value="Genomic_DNA"/>
</dbReference>